<dbReference type="RefSeq" id="WP_201955935.1">
    <property type="nucleotide sequence ID" value="NZ_JAERRJ010000016.1"/>
</dbReference>
<evidence type="ECO:0000259" key="1">
    <source>
        <dbReference type="Pfam" id="PF04149"/>
    </source>
</evidence>
<proteinExistence type="predicted"/>
<feature type="domain" description="DUF397" evidence="1">
    <location>
        <begin position="9"/>
        <end position="61"/>
    </location>
</feature>
<comment type="caution">
    <text evidence="2">The sequence shown here is derived from an EMBL/GenBank/DDBJ whole genome shotgun (WGS) entry which is preliminary data.</text>
</comment>
<accession>A0ABS1MFS6</accession>
<reference evidence="2 3" key="1">
    <citation type="submission" date="2021-01" db="EMBL/GenBank/DDBJ databases">
        <title>WGS of actinomycetes isolated from Thailand.</title>
        <authorList>
            <person name="Thawai C."/>
        </authorList>
    </citation>
    <scope>NUCLEOTIDE SEQUENCE [LARGE SCALE GENOMIC DNA]</scope>
    <source>
        <strain evidence="2 3">LPG 2</strain>
    </source>
</reference>
<gene>
    <name evidence="2" type="ORF">JK358_34040</name>
</gene>
<sequence length="69" mass="7282">MASADRSGAVWFKSSHSGAQGDCVEVSFLTAHLTGVRDSKDPTGPVLVFAAGEWNSFAAALADGRLDWR</sequence>
<evidence type="ECO:0000313" key="3">
    <source>
        <dbReference type="Proteomes" id="UP000602198"/>
    </source>
</evidence>
<dbReference type="InterPro" id="IPR007278">
    <property type="entry name" value="DUF397"/>
</dbReference>
<protein>
    <submittedName>
        <fullName evidence="2">DUF397 domain-containing protein</fullName>
    </submittedName>
</protein>
<dbReference type="Proteomes" id="UP000602198">
    <property type="component" value="Unassembled WGS sequence"/>
</dbReference>
<name>A0ABS1MFS6_9NOCA</name>
<dbReference type="EMBL" id="JAERRJ010000016">
    <property type="protein sequence ID" value="MBL1079439.1"/>
    <property type="molecule type" value="Genomic_DNA"/>
</dbReference>
<evidence type="ECO:0000313" key="2">
    <source>
        <dbReference type="EMBL" id="MBL1079439.1"/>
    </source>
</evidence>
<dbReference type="Pfam" id="PF04149">
    <property type="entry name" value="DUF397"/>
    <property type="match status" value="1"/>
</dbReference>
<keyword evidence="3" id="KW-1185">Reference proteome</keyword>
<organism evidence="2 3">
    <name type="scientific">Nocardia acididurans</name>
    <dbReference type="NCBI Taxonomy" id="2802282"/>
    <lineage>
        <taxon>Bacteria</taxon>
        <taxon>Bacillati</taxon>
        <taxon>Actinomycetota</taxon>
        <taxon>Actinomycetes</taxon>
        <taxon>Mycobacteriales</taxon>
        <taxon>Nocardiaceae</taxon>
        <taxon>Nocardia</taxon>
    </lineage>
</organism>